<feature type="domain" description="YdbS-like PH" evidence="2">
    <location>
        <begin position="88"/>
        <end position="163"/>
    </location>
</feature>
<evidence type="ECO:0000256" key="1">
    <source>
        <dbReference type="SAM" id="Phobius"/>
    </source>
</evidence>
<feature type="transmembrane region" description="Helical" evidence="1">
    <location>
        <begin position="35"/>
        <end position="55"/>
    </location>
</feature>
<reference evidence="3 4" key="1">
    <citation type="submission" date="2018-05" db="EMBL/GenBank/DDBJ databases">
        <title>Brumimicrobium oceani sp. nov., isolated from coastal sediment.</title>
        <authorList>
            <person name="Kou Y."/>
        </authorList>
    </citation>
    <scope>NUCLEOTIDE SEQUENCE [LARGE SCALE GENOMIC DNA]</scope>
    <source>
        <strain evidence="3 4">C305</strain>
    </source>
</reference>
<dbReference type="AlphaFoldDB" id="A0A2U2XHG0"/>
<sequence>MLDFQNNTLNIDDLPRFEKVEGIAVDSKYLKVLRILYLFWFLVFIGAWLTVFLTASPIKELFFVLLGILVILFALIITEIEKGFSRRKFGIREKDILFQRGFFVYKETLVPYKRIQHIELRQSLLLKAFKLYSLKIYTAGSSSGDLSIKGLDQINADKIKAQILKVADIDED</sequence>
<accession>A0A2U2XHG0</accession>
<name>A0A2U2XHG0_9FLAO</name>
<protein>
    <recommendedName>
        <fullName evidence="2">YdbS-like PH domain-containing protein</fullName>
    </recommendedName>
</protein>
<keyword evidence="4" id="KW-1185">Reference proteome</keyword>
<dbReference type="Proteomes" id="UP000245370">
    <property type="component" value="Unassembled WGS sequence"/>
</dbReference>
<reference evidence="3 4" key="2">
    <citation type="submission" date="2018-05" db="EMBL/GenBank/DDBJ databases">
        <authorList>
            <person name="Lanie J.A."/>
            <person name="Ng W.-L."/>
            <person name="Kazmierczak K.M."/>
            <person name="Andrzejewski T.M."/>
            <person name="Davidsen T.M."/>
            <person name="Wayne K.J."/>
            <person name="Tettelin H."/>
            <person name="Glass J.I."/>
            <person name="Rusch D."/>
            <person name="Podicherti R."/>
            <person name="Tsui H.-C.T."/>
            <person name="Winkler M.E."/>
        </authorList>
    </citation>
    <scope>NUCLEOTIDE SEQUENCE [LARGE SCALE GENOMIC DNA]</scope>
    <source>
        <strain evidence="3 4">C305</strain>
    </source>
</reference>
<dbReference type="OrthoDB" id="1524472at2"/>
<dbReference type="EMBL" id="QFRJ01000001">
    <property type="protein sequence ID" value="PWH87213.1"/>
    <property type="molecule type" value="Genomic_DNA"/>
</dbReference>
<evidence type="ECO:0000313" key="3">
    <source>
        <dbReference type="EMBL" id="PWH87213.1"/>
    </source>
</evidence>
<dbReference type="Pfam" id="PF03703">
    <property type="entry name" value="bPH_2"/>
    <property type="match status" value="1"/>
</dbReference>
<gene>
    <name evidence="3" type="ORF">DIT68_02820</name>
</gene>
<keyword evidence="1" id="KW-1133">Transmembrane helix</keyword>
<keyword evidence="1" id="KW-0472">Membrane</keyword>
<organism evidence="3 4">
    <name type="scientific">Brumimicrobium oceani</name>
    <dbReference type="NCBI Taxonomy" id="2100725"/>
    <lineage>
        <taxon>Bacteria</taxon>
        <taxon>Pseudomonadati</taxon>
        <taxon>Bacteroidota</taxon>
        <taxon>Flavobacteriia</taxon>
        <taxon>Flavobacteriales</taxon>
        <taxon>Crocinitomicaceae</taxon>
        <taxon>Brumimicrobium</taxon>
    </lineage>
</organism>
<proteinExistence type="predicted"/>
<dbReference type="InterPro" id="IPR005182">
    <property type="entry name" value="YdbS-like_PH"/>
</dbReference>
<evidence type="ECO:0000259" key="2">
    <source>
        <dbReference type="Pfam" id="PF03703"/>
    </source>
</evidence>
<dbReference type="PANTHER" id="PTHR34473">
    <property type="entry name" value="UPF0699 TRANSMEMBRANE PROTEIN YDBS"/>
    <property type="match status" value="1"/>
</dbReference>
<evidence type="ECO:0000313" key="4">
    <source>
        <dbReference type="Proteomes" id="UP000245370"/>
    </source>
</evidence>
<keyword evidence="1" id="KW-0812">Transmembrane</keyword>
<dbReference type="PANTHER" id="PTHR34473:SF2">
    <property type="entry name" value="UPF0699 TRANSMEMBRANE PROTEIN YDBT"/>
    <property type="match status" value="1"/>
</dbReference>
<comment type="caution">
    <text evidence="3">The sequence shown here is derived from an EMBL/GenBank/DDBJ whole genome shotgun (WGS) entry which is preliminary data.</text>
</comment>
<dbReference type="RefSeq" id="WP_109358292.1">
    <property type="nucleotide sequence ID" value="NZ_QFRJ01000001.1"/>
</dbReference>
<feature type="transmembrane region" description="Helical" evidence="1">
    <location>
        <begin position="61"/>
        <end position="78"/>
    </location>
</feature>